<feature type="binding site" evidence="3">
    <location>
        <position position="103"/>
    </location>
    <ligand>
        <name>substrate</name>
    </ligand>
</feature>
<dbReference type="AlphaFoldDB" id="A0A5B7YD35"/>
<dbReference type="PANTHER" id="PTHR10907">
    <property type="entry name" value="REGUCALCIN"/>
    <property type="match status" value="1"/>
</dbReference>
<dbReference type="InterPro" id="IPR011042">
    <property type="entry name" value="6-blade_b-propeller_TolB-like"/>
</dbReference>
<dbReference type="OrthoDB" id="9775406at2"/>
<feature type="domain" description="SMP-30/Gluconolactonase/LRE-like region" evidence="4">
    <location>
        <begin position="16"/>
        <end position="257"/>
    </location>
</feature>
<dbReference type="PRINTS" id="PR01790">
    <property type="entry name" value="SMP30FAMILY"/>
</dbReference>
<dbReference type="GO" id="GO:0019853">
    <property type="term" value="P:L-ascorbic acid biosynthetic process"/>
    <property type="evidence" value="ECO:0007669"/>
    <property type="project" value="TreeGrafter"/>
</dbReference>
<organism evidence="5 6">
    <name type="scientific">Salinimonas iocasae</name>
    <dbReference type="NCBI Taxonomy" id="2572577"/>
    <lineage>
        <taxon>Bacteria</taxon>
        <taxon>Pseudomonadati</taxon>
        <taxon>Pseudomonadota</taxon>
        <taxon>Gammaproteobacteria</taxon>
        <taxon>Alteromonadales</taxon>
        <taxon>Alteromonadaceae</taxon>
        <taxon>Alteromonas/Salinimonas group</taxon>
        <taxon>Salinimonas</taxon>
    </lineage>
</organism>
<dbReference type="PANTHER" id="PTHR10907:SF47">
    <property type="entry name" value="REGUCALCIN"/>
    <property type="match status" value="1"/>
</dbReference>
<keyword evidence="6" id="KW-1185">Reference proteome</keyword>
<feature type="active site" description="Proton donor/acceptor" evidence="2">
    <location>
        <position position="198"/>
    </location>
</feature>
<dbReference type="SUPFAM" id="SSF63829">
    <property type="entry name" value="Calcium-dependent phosphotriesterase"/>
    <property type="match status" value="1"/>
</dbReference>
<keyword evidence="3" id="KW-0479">Metal-binding</keyword>
<feature type="binding site" evidence="3">
    <location>
        <position position="198"/>
    </location>
    <ligand>
        <name>a divalent metal cation</name>
        <dbReference type="ChEBI" id="CHEBI:60240"/>
    </ligand>
</feature>
<evidence type="ECO:0000313" key="6">
    <source>
        <dbReference type="Proteomes" id="UP000304912"/>
    </source>
</evidence>
<comment type="cofactor">
    <cofactor evidence="3">
        <name>Zn(2+)</name>
        <dbReference type="ChEBI" id="CHEBI:29105"/>
    </cofactor>
    <text evidence="3">Binds 1 divalent metal cation per subunit.</text>
</comment>
<dbReference type="InterPro" id="IPR005511">
    <property type="entry name" value="SMP-30"/>
</dbReference>
<reference evidence="5 6" key="1">
    <citation type="submission" date="2019-04" db="EMBL/GenBank/DDBJ databases">
        <title>Salinimonas iocasae sp. nov., a halophilic bacterium isolated from the outer tube casing of tubeworms in Okinawa Trough.</title>
        <authorList>
            <person name="Zhang H."/>
            <person name="Wang H."/>
            <person name="Li C."/>
        </authorList>
    </citation>
    <scope>NUCLEOTIDE SEQUENCE [LARGE SCALE GENOMIC DNA]</scope>
    <source>
        <strain evidence="5 6">KX18D6</strain>
    </source>
</reference>
<evidence type="ECO:0000259" key="4">
    <source>
        <dbReference type="Pfam" id="PF08450"/>
    </source>
</evidence>
<proteinExistence type="inferred from homology"/>
<feature type="binding site" evidence="3">
    <location>
        <position position="18"/>
    </location>
    <ligand>
        <name>a divalent metal cation</name>
        <dbReference type="ChEBI" id="CHEBI:60240"/>
    </ligand>
</feature>
<dbReference type="Gene3D" id="2.120.10.30">
    <property type="entry name" value="TolB, C-terminal domain"/>
    <property type="match status" value="1"/>
</dbReference>
<gene>
    <name evidence="5" type="ORF">FBQ74_03155</name>
</gene>
<sequence length="294" mass="32448">MVNVDLITVLNCQCELGEGAYYSHRLQRAFWVDIYGCRIHSMDWQSQQTKTTSVPEPVCWIKETAEGQLIAGFASGIYTLDKNLQPQTLVWQLPEKEKHNRLNDAKVDRQGNLYFGTMDKSEQSESGHLYLLNKVKAAQIIDSGYVVSNGPAFDPAGNIIYSVSSKERIIFAVTLDENQNVKSKRPHIHLSPSQGYPDGVTVDGEGNLWVCAWDGNAILRFAPDGTLLQTLRFPVPRVTSIAFAGPHLDHIIVTSARTGLDQYSLDLAPQSGNTFLFKTAPIGIADKPANITGA</sequence>
<feature type="binding site" evidence="3">
    <location>
        <position position="149"/>
    </location>
    <ligand>
        <name>a divalent metal cation</name>
        <dbReference type="ChEBI" id="CHEBI:60240"/>
    </ligand>
</feature>
<dbReference type="KEGG" id="salk:FBQ74_03155"/>
<dbReference type="Proteomes" id="UP000304912">
    <property type="component" value="Chromosome"/>
</dbReference>
<dbReference type="RefSeq" id="WP_139755282.1">
    <property type="nucleotide sequence ID" value="NZ_CP039852.1"/>
</dbReference>
<evidence type="ECO:0000256" key="2">
    <source>
        <dbReference type="PIRSR" id="PIRSR605511-1"/>
    </source>
</evidence>
<dbReference type="EMBL" id="CP039852">
    <property type="protein sequence ID" value="QCZ92529.1"/>
    <property type="molecule type" value="Genomic_DNA"/>
</dbReference>
<comment type="similarity">
    <text evidence="1">Belongs to the SMP-30/CGR1 family.</text>
</comment>
<protein>
    <submittedName>
        <fullName evidence="5">SMP-30/gluconolactonase/LRE family protein</fullName>
    </submittedName>
</protein>
<dbReference type="GO" id="GO:0005509">
    <property type="term" value="F:calcium ion binding"/>
    <property type="evidence" value="ECO:0007669"/>
    <property type="project" value="TreeGrafter"/>
</dbReference>
<name>A0A5B7YD35_9ALTE</name>
<keyword evidence="3" id="KW-0862">Zinc</keyword>
<evidence type="ECO:0000256" key="3">
    <source>
        <dbReference type="PIRSR" id="PIRSR605511-2"/>
    </source>
</evidence>
<accession>A0A5B7YD35</accession>
<dbReference type="GO" id="GO:0004341">
    <property type="term" value="F:gluconolactonase activity"/>
    <property type="evidence" value="ECO:0007669"/>
    <property type="project" value="TreeGrafter"/>
</dbReference>
<dbReference type="Pfam" id="PF08450">
    <property type="entry name" value="SGL"/>
    <property type="match status" value="1"/>
</dbReference>
<evidence type="ECO:0000256" key="1">
    <source>
        <dbReference type="ARBA" id="ARBA00008853"/>
    </source>
</evidence>
<evidence type="ECO:0000313" key="5">
    <source>
        <dbReference type="EMBL" id="QCZ92529.1"/>
    </source>
</evidence>
<dbReference type="InterPro" id="IPR013658">
    <property type="entry name" value="SGL"/>
</dbReference>
<feature type="binding site" evidence="3">
    <location>
        <position position="101"/>
    </location>
    <ligand>
        <name>substrate</name>
    </ligand>
</feature>